<reference evidence="1" key="1">
    <citation type="submission" date="2023-05" db="EMBL/GenBank/DDBJ databases">
        <authorList>
            <person name="Stuckert A."/>
        </authorList>
    </citation>
    <scope>NUCLEOTIDE SEQUENCE</scope>
</reference>
<comment type="caution">
    <text evidence="1">The sequence shown here is derived from an EMBL/GenBank/DDBJ whole genome shotgun (WGS) entry which is preliminary data.</text>
</comment>
<evidence type="ECO:0000313" key="2">
    <source>
        <dbReference type="Proteomes" id="UP001162483"/>
    </source>
</evidence>
<sequence>MERGRGDAAIESCSVSDIYIYIYGADQSFFFFLSQKTAPPSQSPLQPVEMS</sequence>
<name>A0ABN9AE68_9NEOB</name>
<organism evidence="1 2">
    <name type="scientific">Staurois parvus</name>
    <dbReference type="NCBI Taxonomy" id="386267"/>
    <lineage>
        <taxon>Eukaryota</taxon>
        <taxon>Metazoa</taxon>
        <taxon>Chordata</taxon>
        <taxon>Craniata</taxon>
        <taxon>Vertebrata</taxon>
        <taxon>Euteleostomi</taxon>
        <taxon>Amphibia</taxon>
        <taxon>Batrachia</taxon>
        <taxon>Anura</taxon>
        <taxon>Neobatrachia</taxon>
        <taxon>Ranoidea</taxon>
        <taxon>Ranidae</taxon>
        <taxon>Staurois</taxon>
    </lineage>
</organism>
<gene>
    <name evidence="1" type="ORF">SPARVUS_LOCUS484337</name>
</gene>
<proteinExistence type="predicted"/>
<accession>A0ABN9AE68</accession>
<evidence type="ECO:0000313" key="1">
    <source>
        <dbReference type="EMBL" id="CAI9533722.1"/>
    </source>
</evidence>
<dbReference type="EMBL" id="CATNWA010000152">
    <property type="protein sequence ID" value="CAI9533722.1"/>
    <property type="molecule type" value="Genomic_DNA"/>
</dbReference>
<keyword evidence="2" id="KW-1185">Reference proteome</keyword>
<protein>
    <submittedName>
        <fullName evidence="1">Uncharacterized protein</fullName>
    </submittedName>
</protein>
<dbReference type="Proteomes" id="UP001162483">
    <property type="component" value="Unassembled WGS sequence"/>
</dbReference>